<proteinExistence type="predicted"/>
<dbReference type="EMBL" id="VSSQ01021030">
    <property type="protein sequence ID" value="MPM66353.1"/>
    <property type="molecule type" value="Genomic_DNA"/>
</dbReference>
<organism evidence="1">
    <name type="scientific">bioreactor metagenome</name>
    <dbReference type="NCBI Taxonomy" id="1076179"/>
    <lineage>
        <taxon>unclassified sequences</taxon>
        <taxon>metagenomes</taxon>
        <taxon>ecological metagenomes</taxon>
    </lineage>
</organism>
<dbReference type="AlphaFoldDB" id="A0A645BSY0"/>
<evidence type="ECO:0000313" key="1">
    <source>
        <dbReference type="EMBL" id="MPM66353.1"/>
    </source>
</evidence>
<sequence>MIFCYNSFAIFYFTEFGHGFVLVEPGLRDLNVFTAGKQHLVLVQPNVSKDADKWDFVRAKLHPTFDVEPVMLFFHFYENASFTQKYLMSVVVSFFEFNFYPCSFNSFVVVIQPFNSEVVRHSFYQGIQV</sequence>
<protein>
    <submittedName>
        <fullName evidence="1">Uncharacterized protein</fullName>
    </submittedName>
</protein>
<reference evidence="1" key="1">
    <citation type="submission" date="2019-08" db="EMBL/GenBank/DDBJ databases">
        <authorList>
            <person name="Kucharzyk K."/>
            <person name="Murdoch R.W."/>
            <person name="Higgins S."/>
            <person name="Loffler F."/>
        </authorList>
    </citation>
    <scope>NUCLEOTIDE SEQUENCE</scope>
</reference>
<name>A0A645BSY0_9ZZZZ</name>
<comment type="caution">
    <text evidence="1">The sequence shown here is derived from an EMBL/GenBank/DDBJ whole genome shotgun (WGS) entry which is preliminary data.</text>
</comment>
<gene>
    <name evidence="1" type="ORF">SDC9_113260</name>
</gene>
<accession>A0A645BSY0</accession>